<dbReference type="EMBL" id="AMZQ01000007">
    <property type="protein sequence ID" value="EKU11327.1"/>
    <property type="molecule type" value="Genomic_DNA"/>
</dbReference>
<organism evidence="1 2">
    <name type="scientific">Campylobacter showae CSUNSWCD</name>
    <dbReference type="NCBI Taxonomy" id="1244083"/>
    <lineage>
        <taxon>Bacteria</taxon>
        <taxon>Pseudomonadati</taxon>
        <taxon>Campylobacterota</taxon>
        <taxon>Epsilonproteobacteria</taxon>
        <taxon>Campylobacterales</taxon>
        <taxon>Campylobacteraceae</taxon>
        <taxon>Campylobacter</taxon>
    </lineage>
</organism>
<evidence type="ECO:0000313" key="1">
    <source>
        <dbReference type="EMBL" id="EKU11327.1"/>
    </source>
</evidence>
<gene>
    <name evidence="1" type="ORF">CSUNSWCD_1953</name>
</gene>
<dbReference type="Proteomes" id="UP000011939">
    <property type="component" value="Unassembled WGS sequence"/>
</dbReference>
<accession>M5IFV6</accession>
<name>M5IFV6_9BACT</name>
<evidence type="ECO:0000313" key="2">
    <source>
        <dbReference type="Proteomes" id="UP000011939"/>
    </source>
</evidence>
<dbReference type="AlphaFoldDB" id="M5IFV6"/>
<sequence>MDYFLSRLRRIYANIKFAALGFRRYFVCFCGFLKLKSNLTKASIKFGKFGNFYSEVKK</sequence>
<dbReference type="PATRIC" id="fig|1244083.3.peg.1195"/>
<protein>
    <submittedName>
        <fullName evidence="1">Uncharacterized protein</fullName>
    </submittedName>
</protein>
<comment type="caution">
    <text evidence="1">The sequence shown here is derived from an EMBL/GenBank/DDBJ whole genome shotgun (WGS) entry which is preliminary data.</text>
</comment>
<proteinExistence type="predicted"/>
<reference evidence="1 2" key="1">
    <citation type="journal article" date="2013" name="Genome Announc.">
        <title>Genome Sequence of Campylobacter showae UNSWCD, Isolated from a Patient with Crohn's Disease.</title>
        <authorList>
            <person name="Tay A.P."/>
            <person name="Kaakoush N.O."/>
            <person name="Deshpande N.P."/>
            <person name="Chen Z."/>
            <person name="Mitchell H."/>
            <person name="Wilkins M.R."/>
        </authorList>
    </citation>
    <scope>NUCLEOTIDE SEQUENCE [LARGE SCALE GENOMIC DNA]</scope>
    <source>
        <strain evidence="1 2">CSUNSWCD</strain>
    </source>
</reference>
<dbReference type="STRING" id="1244083.CSUNSWCD_1953"/>